<dbReference type="AlphaFoldDB" id="A0A1H7GBD8"/>
<dbReference type="EMBL" id="FOAF01000001">
    <property type="protein sequence ID" value="SEK35459.1"/>
    <property type="molecule type" value="Genomic_DNA"/>
</dbReference>
<reference evidence="3" key="1">
    <citation type="submission" date="2016-10" db="EMBL/GenBank/DDBJ databases">
        <authorList>
            <person name="Varghese N."/>
            <person name="Submissions S."/>
        </authorList>
    </citation>
    <scope>NUCLEOTIDE SEQUENCE [LARGE SCALE GENOMIC DNA]</scope>
    <source>
        <strain evidence="3">DSM 18733</strain>
    </source>
</reference>
<keyword evidence="1" id="KW-0472">Membrane</keyword>
<organism evidence="2 3">
    <name type="scientific">Olivibacter domesticus</name>
    <name type="common">Pseudosphingobacterium domesticum</name>
    <dbReference type="NCBI Taxonomy" id="407022"/>
    <lineage>
        <taxon>Bacteria</taxon>
        <taxon>Pseudomonadati</taxon>
        <taxon>Bacteroidota</taxon>
        <taxon>Sphingobacteriia</taxon>
        <taxon>Sphingobacteriales</taxon>
        <taxon>Sphingobacteriaceae</taxon>
        <taxon>Olivibacter</taxon>
    </lineage>
</organism>
<keyword evidence="1" id="KW-1133">Transmembrane helix</keyword>
<accession>A0A1H7GBD8</accession>
<gene>
    <name evidence="2" type="ORF">SAMN05661044_00037</name>
</gene>
<evidence type="ECO:0000313" key="2">
    <source>
        <dbReference type="EMBL" id="SEK35459.1"/>
    </source>
</evidence>
<evidence type="ECO:0000313" key="3">
    <source>
        <dbReference type="Proteomes" id="UP000199421"/>
    </source>
</evidence>
<evidence type="ECO:0000256" key="1">
    <source>
        <dbReference type="SAM" id="Phobius"/>
    </source>
</evidence>
<dbReference type="OrthoDB" id="193443at2"/>
<protein>
    <recommendedName>
        <fullName evidence="4">Integral membrane protein</fullName>
    </recommendedName>
</protein>
<feature type="transmembrane region" description="Helical" evidence="1">
    <location>
        <begin position="88"/>
        <end position="109"/>
    </location>
</feature>
<dbReference type="STRING" id="407022.SAMN05661044_00037"/>
<evidence type="ECO:0008006" key="4">
    <source>
        <dbReference type="Google" id="ProtNLM"/>
    </source>
</evidence>
<name>A0A1H7GBD8_OLID1</name>
<dbReference type="Proteomes" id="UP000199421">
    <property type="component" value="Unassembled WGS sequence"/>
</dbReference>
<feature type="transmembrane region" description="Helical" evidence="1">
    <location>
        <begin position="6"/>
        <end position="27"/>
    </location>
</feature>
<keyword evidence="1" id="KW-0812">Transmembrane</keyword>
<feature type="transmembrane region" description="Helical" evidence="1">
    <location>
        <begin position="48"/>
        <end position="68"/>
    </location>
</feature>
<keyword evidence="3" id="KW-1185">Reference proteome</keyword>
<proteinExistence type="predicted"/>
<sequence length="121" mass="13841">MNYFILTYIVYFLVSVALTIWVANVLFKNGRIFLVDIFRGNTELADSVNKLLVVGFYLINIGYMTLALKEAGTIPNIQVVVEVLSHKIGWIILILGGMHFLNLTIFFKLRNRAQQHTKQAH</sequence>
<dbReference type="RefSeq" id="WP_093316313.1">
    <property type="nucleotide sequence ID" value="NZ_FOAF01000001.1"/>
</dbReference>